<keyword evidence="2" id="KW-1185">Reference proteome</keyword>
<accession>A0A9P1IKY1</accession>
<dbReference type="EMBL" id="CANHGI010000003">
    <property type="protein sequence ID" value="CAI5446778.1"/>
    <property type="molecule type" value="Genomic_DNA"/>
</dbReference>
<gene>
    <name evidence="1" type="ORF">CAMP_LOCUS9415</name>
</gene>
<evidence type="ECO:0000313" key="2">
    <source>
        <dbReference type="Proteomes" id="UP001152747"/>
    </source>
</evidence>
<dbReference type="Proteomes" id="UP001152747">
    <property type="component" value="Unassembled WGS sequence"/>
</dbReference>
<comment type="caution">
    <text evidence="1">The sequence shown here is derived from an EMBL/GenBank/DDBJ whole genome shotgun (WGS) entry which is preliminary data.</text>
</comment>
<reference evidence="1" key="1">
    <citation type="submission" date="2022-11" db="EMBL/GenBank/DDBJ databases">
        <authorList>
            <person name="Kikuchi T."/>
        </authorList>
    </citation>
    <scope>NUCLEOTIDE SEQUENCE</scope>
    <source>
        <strain evidence="1">PS1010</strain>
    </source>
</reference>
<dbReference type="AlphaFoldDB" id="A0A9P1IKY1"/>
<organism evidence="1 2">
    <name type="scientific">Caenorhabditis angaria</name>
    <dbReference type="NCBI Taxonomy" id="860376"/>
    <lineage>
        <taxon>Eukaryota</taxon>
        <taxon>Metazoa</taxon>
        <taxon>Ecdysozoa</taxon>
        <taxon>Nematoda</taxon>
        <taxon>Chromadorea</taxon>
        <taxon>Rhabditida</taxon>
        <taxon>Rhabditina</taxon>
        <taxon>Rhabditomorpha</taxon>
        <taxon>Rhabditoidea</taxon>
        <taxon>Rhabditidae</taxon>
        <taxon>Peloderinae</taxon>
        <taxon>Caenorhabditis</taxon>
    </lineage>
</organism>
<sequence>MTALHSKNYTIFGELSSDLQKIIDKEGPGNIKFEKNRVVLEFSSGIYIAAEIENDKINKIRLGSYDFHETLEEFNKASGERNQSSLENILRSAKFLTKSAGKAEVLKYILENRLQLRIKKSKYQPESEISFDLSNEKFNLQLIFNFKEKRIVRGKLNFAKNSKSFAENAVNVLAGYLEGEKLKDDLSEVVGADFKMRNGNLTGGIDILINWLNSQNLETIATLQKNFTNEIHQVSLDNGAEKLILIIRNGKFTHAQIQQICLEENLQKFMRILKNGSSEELSSIFSTTFSLRSHQTKYPRFLSINIIDHLRKSQEIKIESRIYPGTAKIYMGKVKLYIYPKKLQIDSGFVPELRANEDVQDLRSYYDFFENILQTSKISKDFKMILDKEGTFINRARFLRGIQGPNRTLSMKNLGFSLYQVNDAIIYSDQLGASINFYFARKNEELVLERAEYDIDVFLGE</sequence>
<protein>
    <submittedName>
        <fullName evidence="1">Uncharacterized protein</fullName>
    </submittedName>
</protein>
<name>A0A9P1IKY1_9PELO</name>
<proteinExistence type="predicted"/>
<evidence type="ECO:0000313" key="1">
    <source>
        <dbReference type="EMBL" id="CAI5446778.1"/>
    </source>
</evidence>